<reference evidence="3" key="1">
    <citation type="journal article" date="2019" name="Int. J. Syst. Evol. Microbiol.">
        <title>The Global Catalogue of Microorganisms (GCM) 10K type strain sequencing project: providing services to taxonomists for standard genome sequencing and annotation.</title>
        <authorList>
            <consortium name="The Broad Institute Genomics Platform"/>
            <consortium name="The Broad Institute Genome Sequencing Center for Infectious Disease"/>
            <person name="Wu L."/>
            <person name="Ma J."/>
        </authorList>
    </citation>
    <scope>NUCLEOTIDE SEQUENCE [LARGE SCALE GENOMIC DNA]</scope>
    <source>
        <strain evidence="3">CGMCC 4.7304</strain>
    </source>
</reference>
<evidence type="ECO:0000313" key="3">
    <source>
        <dbReference type="Proteomes" id="UP001595858"/>
    </source>
</evidence>
<name>A0ABV9STM8_9ACTN</name>
<sequence length="121" mass="12939">MLARRSRAKTVLVGALTAISALAFASPASADSTERRPCSGYGGKAYGYITKHSAQTHTVGNCGSTMKVRVYYHSIGGYAWTSWKTANPGHVGNVRVSVYPNNAIYAEHYADGAGTFITQFD</sequence>
<keyword evidence="3" id="KW-1185">Reference proteome</keyword>
<dbReference type="RefSeq" id="WP_344140980.1">
    <property type="nucleotide sequence ID" value="NZ_BAAAQI010000002.1"/>
</dbReference>
<evidence type="ECO:0000256" key="1">
    <source>
        <dbReference type="SAM" id="SignalP"/>
    </source>
</evidence>
<keyword evidence="1" id="KW-0732">Signal</keyword>
<accession>A0ABV9STM8</accession>
<proteinExistence type="predicted"/>
<comment type="caution">
    <text evidence="2">The sequence shown here is derived from an EMBL/GenBank/DDBJ whole genome shotgun (WGS) entry which is preliminary data.</text>
</comment>
<organism evidence="2 3">
    <name type="scientific">Streptomonospora arabica</name>
    <dbReference type="NCBI Taxonomy" id="412417"/>
    <lineage>
        <taxon>Bacteria</taxon>
        <taxon>Bacillati</taxon>
        <taxon>Actinomycetota</taxon>
        <taxon>Actinomycetes</taxon>
        <taxon>Streptosporangiales</taxon>
        <taxon>Nocardiopsidaceae</taxon>
        <taxon>Streptomonospora</taxon>
    </lineage>
</organism>
<feature type="chain" id="PRO_5046910592" evidence="1">
    <location>
        <begin position="31"/>
        <end position="121"/>
    </location>
</feature>
<evidence type="ECO:0000313" key="2">
    <source>
        <dbReference type="EMBL" id="MFC4869676.1"/>
    </source>
</evidence>
<protein>
    <submittedName>
        <fullName evidence="2">Uncharacterized protein</fullName>
    </submittedName>
</protein>
<feature type="signal peptide" evidence="1">
    <location>
        <begin position="1"/>
        <end position="30"/>
    </location>
</feature>
<dbReference type="EMBL" id="JBHSIY010000029">
    <property type="protein sequence ID" value="MFC4869676.1"/>
    <property type="molecule type" value="Genomic_DNA"/>
</dbReference>
<gene>
    <name evidence="2" type="ORF">ACFPCZ_23860</name>
</gene>
<dbReference type="Proteomes" id="UP001595858">
    <property type="component" value="Unassembled WGS sequence"/>
</dbReference>